<keyword evidence="3" id="KW-1185">Reference proteome</keyword>
<organism evidence="2 3">
    <name type="scientific">Tsukamurella pulmonis</name>
    <dbReference type="NCBI Taxonomy" id="47312"/>
    <lineage>
        <taxon>Bacteria</taxon>
        <taxon>Bacillati</taxon>
        <taxon>Actinomycetota</taxon>
        <taxon>Actinomycetes</taxon>
        <taxon>Mycobacteriales</taxon>
        <taxon>Tsukamurellaceae</taxon>
        <taxon>Tsukamurella</taxon>
    </lineage>
</organism>
<dbReference type="RefSeq" id="WP_068563742.1">
    <property type="nucleotide sequence ID" value="NZ_FNLF01000002.1"/>
</dbReference>
<protein>
    <submittedName>
        <fullName evidence="2">Uncharacterized protein</fullName>
    </submittedName>
</protein>
<dbReference type="STRING" id="47312.SAMN04489765_0143"/>
<evidence type="ECO:0000256" key="1">
    <source>
        <dbReference type="SAM" id="Phobius"/>
    </source>
</evidence>
<dbReference type="AlphaFoldDB" id="A0A1H1AB52"/>
<dbReference type="EMBL" id="FNLF01000002">
    <property type="protein sequence ID" value="SDQ36968.1"/>
    <property type="molecule type" value="Genomic_DNA"/>
</dbReference>
<evidence type="ECO:0000313" key="2">
    <source>
        <dbReference type="EMBL" id="SDQ36968.1"/>
    </source>
</evidence>
<feature type="transmembrane region" description="Helical" evidence="1">
    <location>
        <begin position="7"/>
        <end position="28"/>
    </location>
</feature>
<name>A0A1H1AB52_9ACTN</name>
<gene>
    <name evidence="2" type="ORF">SAMN04489765_0143</name>
</gene>
<keyword evidence="1" id="KW-1133">Transmembrane helix</keyword>
<keyword evidence="1" id="KW-0812">Transmembrane</keyword>
<sequence>MNRAKWLAVGLAVVVVLGVIPLTVLWVAPTYGTNVSAVVLIADLLVWFAVYAWVEWENVKSVSTPRAHPAIASAAEEPEDDLEFNIVDSIFRLNASARGVETAIARLRIDGELEQERNPRRRAELIDQAEFLAATAAIDDGVARSQTPWQNMDPIFAAAAHAAATTRARYTEPTRRESP</sequence>
<proteinExistence type="predicted"/>
<evidence type="ECO:0000313" key="3">
    <source>
        <dbReference type="Proteomes" id="UP000183053"/>
    </source>
</evidence>
<accession>A0A1H1AB52</accession>
<keyword evidence="1" id="KW-0472">Membrane</keyword>
<dbReference type="Proteomes" id="UP000183053">
    <property type="component" value="Unassembled WGS sequence"/>
</dbReference>
<reference evidence="3" key="1">
    <citation type="submission" date="2016-10" db="EMBL/GenBank/DDBJ databases">
        <authorList>
            <person name="Varghese N."/>
            <person name="Submissions S."/>
        </authorList>
    </citation>
    <scope>NUCLEOTIDE SEQUENCE [LARGE SCALE GENOMIC DNA]</scope>
    <source>
        <strain evidence="3">DSM 44142</strain>
    </source>
</reference>
<feature type="transmembrane region" description="Helical" evidence="1">
    <location>
        <begin position="34"/>
        <end position="54"/>
    </location>
</feature>